<gene>
    <name evidence="1" type="ORF">OXX778_LOCUS18733</name>
</gene>
<comment type="caution">
    <text evidence="1">The sequence shown here is derived from an EMBL/GenBank/DDBJ whole genome shotgun (WGS) entry which is preliminary data.</text>
</comment>
<dbReference type="AlphaFoldDB" id="A0A814K884"/>
<accession>A0A814K884</accession>
<reference evidence="1" key="1">
    <citation type="submission" date="2021-02" db="EMBL/GenBank/DDBJ databases">
        <authorList>
            <person name="Nowell W R."/>
        </authorList>
    </citation>
    <scope>NUCLEOTIDE SEQUENCE</scope>
    <source>
        <strain evidence="1">Ploen Becks lab</strain>
    </source>
</reference>
<dbReference type="SUPFAM" id="SSF56219">
    <property type="entry name" value="DNase I-like"/>
    <property type="match status" value="1"/>
</dbReference>
<evidence type="ECO:0008006" key="3">
    <source>
        <dbReference type="Google" id="ProtNLM"/>
    </source>
</evidence>
<name>A0A814K884_9BILA</name>
<evidence type="ECO:0000313" key="2">
    <source>
        <dbReference type="Proteomes" id="UP000663879"/>
    </source>
</evidence>
<dbReference type="Gene3D" id="3.60.10.10">
    <property type="entry name" value="Endonuclease/exonuclease/phosphatase"/>
    <property type="match status" value="1"/>
</dbReference>
<evidence type="ECO:0000313" key="1">
    <source>
        <dbReference type="EMBL" id="CAF1049072.1"/>
    </source>
</evidence>
<keyword evidence="2" id="KW-1185">Reference proteome</keyword>
<dbReference type="Proteomes" id="UP000663879">
    <property type="component" value="Unassembled WGS sequence"/>
</dbReference>
<dbReference type="EMBL" id="CAJNOC010005320">
    <property type="protein sequence ID" value="CAF1049072.1"/>
    <property type="molecule type" value="Genomic_DNA"/>
</dbReference>
<protein>
    <recommendedName>
        <fullName evidence="3">Endonuclease/exonuclease/phosphatase domain-containing protein</fullName>
    </recommendedName>
</protein>
<organism evidence="1 2">
    <name type="scientific">Brachionus calyciflorus</name>
    <dbReference type="NCBI Taxonomy" id="104777"/>
    <lineage>
        <taxon>Eukaryota</taxon>
        <taxon>Metazoa</taxon>
        <taxon>Spiralia</taxon>
        <taxon>Gnathifera</taxon>
        <taxon>Rotifera</taxon>
        <taxon>Eurotatoria</taxon>
        <taxon>Monogononta</taxon>
        <taxon>Pseudotrocha</taxon>
        <taxon>Ploima</taxon>
        <taxon>Brachionidae</taxon>
        <taxon>Brachionus</taxon>
    </lineage>
</organism>
<sequence>MKIKNSIFISEKNIYSKNAPMSSHLGRPSGGLAFIIDQNLNTKCLFLNDRIGILNINKLVIYKVYLSCNNVTSENRLTFQSDLEILNESILNFKCKGFEVVVLGDFNTDLSQKGERTNDFNNFINKNNNNLADLKQKQIFDFPFQRADQRSWIYNVLCEKNNINVRNVLVKLCPINLSDHNSLFLEIDLKISKAHKPITSSPNNSKIIVNWDNLEFKRAYEERIKKRYCAAPELTSNP</sequence>
<proteinExistence type="predicted"/>
<dbReference type="InterPro" id="IPR036691">
    <property type="entry name" value="Endo/exonu/phosph_ase_sf"/>
</dbReference>